<dbReference type="Proteomes" id="UP000307173">
    <property type="component" value="Unassembled WGS sequence"/>
</dbReference>
<dbReference type="PRINTS" id="PR01848">
    <property type="entry name" value="U2AUXFACTOR"/>
</dbReference>
<keyword evidence="2" id="KW-0677">Repeat</keyword>
<protein>
    <recommendedName>
        <fullName evidence="6">C3H1-type domain-containing protein</fullName>
    </recommendedName>
</protein>
<dbReference type="GO" id="GO:0000398">
    <property type="term" value="P:mRNA splicing, via spliceosome"/>
    <property type="evidence" value="ECO:0007669"/>
    <property type="project" value="InterPro"/>
</dbReference>
<accession>A0A4T0X3F7</accession>
<evidence type="ECO:0000259" key="6">
    <source>
        <dbReference type="PROSITE" id="PS50103"/>
    </source>
</evidence>
<keyword evidence="4 5" id="KW-0862">Zinc</keyword>
<dbReference type="GO" id="GO:0008270">
    <property type="term" value="F:zinc ion binding"/>
    <property type="evidence" value="ECO:0007669"/>
    <property type="project" value="UniProtKB-KW"/>
</dbReference>
<dbReference type="InterPro" id="IPR035979">
    <property type="entry name" value="RBD_domain_sf"/>
</dbReference>
<sequence length="214" mass="24649">MRNIYSSESGETCMFWDKVGACRHGSKCAKYHLKPKKSKTVIFWKIFNNPVRTYFSKNYNNANNEQDADTNTRTGVFKKNEVIINDDDLNAEATRLFKDLFVELATKYGEIDSILICGNFNTHIGGNVLVKFKDEKVAAKCVVECNDRWYNGKPIFCELSTVTHFEDAICKEFNTKNTCARGDQCNLIHQRKIDPELRRSIFASQKAYLKEKDV</sequence>
<keyword evidence="8" id="KW-1185">Reference proteome</keyword>
<dbReference type="GO" id="GO:0003723">
    <property type="term" value="F:RNA binding"/>
    <property type="evidence" value="ECO:0007669"/>
    <property type="project" value="InterPro"/>
</dbReference>
<comment type="caution">
    <text evidence="7">The sequence shown here is derived from an EMBL/GenBank/DDBJ whole genome shotgun (WGS) entry which is preliminary data.</text>
</comment>
<dbReference type="InterPro" id="IPR000571">
    <property type="entry name" value="Znf_CCCH"/>
</dbReference>
<evidence type="ECO:0000313" key="8">
    <source>
        <dbReference type="Proteomes" id="UP000307173"/>
    </source>
</evidence>
<dbReference type="PANTHER" id="PTHR12620">
    <property type="entry name" value="U2 SNRNP AUXILIARY FACTOR, SMALL SUBUNIT"/>
    <property type="match status" value="1"/>
</dbReference>
<proteinExistence type="predicted"/>
<dbReference type="EMBL" id="SELW01000354">
    <property type="protein sequence ID" value="TID28979.1"/>
    <property type="molecule type" value="Genomic_DNA"/>
</dbReference>
<dbReference type="GO" id="GO:0089701">
    <property type="term" value="C:U2AF complex"/>
    <property type="evidence" value="ECO:0007669"/>
    <property type="project" value="InterPro"/>
</dbReference>
<dbReference type="Gene3D" id="3.30.70.330">
    <property type="match status" value="1"/>
</dbReference>
<dbReference type="SMART" id="SM00356">
    <property type="entry name" value="ZnF_C3H1"/>
    <property type="match status" value="2"/>
</dbReference>
<gene>
    <name evidence="7" type="ORF">CANINC_002187</name>
</gene>
<evidence type="ECO:0000256" key="3">
    <source>
        <dbReference type="ARBA" id="ARBA00022771"/>
    </source>
</evidence>
<dbReference type="AlphaFoldDB" id="A0A4T0X3F7"/>
<reference evidence="7 8" key="1">
    <citation type="journal article" date="2019" name="Front. Genet.">
        <title>Whole-Genome Sequencing of the Opportunistic Yeast Pathogen Candida inconspicua Uncovers Its Hybrid Origin.</title>
        <authorList>
            <person name="Mixao V."/>
            <person name="Hansen A.P."/>
            <person name="Saus E."/>
            <person name="Boekhout T."/>
            <person name="Lass-Florl C."/>
            <person name="Gabaldon T."/>
        </authorList>
    </citation>
    <scope>NUCLEOTIDE SEQUENCE [LARGE SCALE GENOMIC DNA]</scope>
    <source>
        <strain evidence="7 8">CBS 180</strain>
    </source>
</reference>
<organism evidence="7 8">
    <name type="scientific">Pichia inconspicua</name>
    <dbReference type="NCBI Taxonomy" id="52247"/>
    <lineage>
        <taxon>Eukaryota</taxon>
        <taxon>Fungi</taxon>
        <taxon>Dikarya</taxon>
        <taxon>Ascomycota</taxon>
        <taxon>Saccharomycotina</taxon>
        <taxon>Pichiomycetes</taxon>
        <taxon>Pichiales</taxon>
        <taxon>Pichiaceae</taxon>
        <taxon>Pichia</taxon>
    </lineage>
</organism>
<evidence type="ECO:0000313" key="7">
    <source>
        <dbReference type="EMBL" id="TID28979.1"/>
    </source>
</evidence>
<dbReference type="OrthoDB" id="423462at2759"/>
<dbReference type="InterPro" id="IPR012677">
    <property type="entry name" value="Nucleotide-bd_a/b_plait_sf"/>
</dbReference>
<evidence type="ECO:0000256" key="2">
    <source>
        <dbReference type="ARBA" id="ARBA00022737"/>
    </source>
</evidence>
<keyword evidence="1 5" id="KW-0479">Metal-binding</keyword>
<dbReference type="STRING" id="52247.A0A4T0X3F7"/>
<dbReference type="InterPro" id="IPR009145">
    <property type="entry name" value="U2AF_small"/>
</dbReference>
<evidence type="ECO:0000256" key="5">
    <source>
        <dbReference type="PROSITE-ProRule" id="PRU00723"/>
    </source>
</evidence>
<keyword evidence="3 5" id="KW-0863">Zinc-finger</keyword>
<feature type="domain" description="C3H1-type" evidence="6">
    <location>
        <begin position="169"/>
        <end position="192"/>
    </location>
</feature>
<dbReference type="PROSITE" id="PS50103">
    <property type="entry name" value="ZF_C3H1"/>
    <property type="match status" value="2"/>
</dbReference>
<name>A0A4T0X3F7_9ASCO</name>
<feature type="zinc finger region" description="C3H1-type" evidence="5">
    <location>
        <begin position="169"/>
        <end position="192"/>
    </location>
</feature>
<evidence type="ECO:0000256" key="1">
    <source>
        <dbReference type="ARBA" id="ARBA00022723"/>
    </source>
</evidence>
<dbReference type="SUPFAM" id="SSF54928">
    <property type="entry name" value="RNA-binding domain, RBD"/>
    <property type="match status" value="1"/>
</dbReference>
<evidence type="ECO:0000256" key="4">
    <source>
        <dbReference type="ARBA" id="ARBA00022833"/>
    </source>
</evidence>
<feature type="zinc finger region" description="C3H1-type" evidence="5">
    <location>
        <begin position="7"/>
        <end position="35"/>
    </location>
</feature>
<feature type="domain" description="C3H1-type" evidence="6">
    <location>
        <begin position="7"/>
        <end position="35"/>
    </location>
</feature>